<reference evidence="6 7" key="2">
    <citation type="journal article" date="2019" name="G3 (Bethesda)">
        <title>Hybrid Assembly of the Genome of the Entomopathogenic Nematode Steinernema carpocapsae Identifies the X-Chromosome.</title>
        <authorList>
            <person name="Serra L."/>
            <person name="Macchietto M."/>
            <person name="Macias-Munoz A."/>
            <person name="McGill C.J."/>
            <person name="Rodriguez I.M."/>
            <person name="Rodriguez B."/>
            <person name="Murad R."/>
            <person name="Mortazavi A."/>
        </authorList>
    </citation>
    <scope>NUCLEOTIDE SEQUENCE [LARGE SCALE GENOMIC DNA]</scope>
    <source>
        <strain evidence="6 7">ALL</strain>
    </source>
</reference>
<feature type="compositionally biased region" description="Low complexity" evidence="5">
    <location>
        <begin position="9"/>
        <end position="20"/>
    </location>
</feature>
<protein>
    <submittedName>
        <fullName evidence="6">Uncharacterized protein</fullName>
    </submittedName>
</protein>
<comment type="caution">
    <text evidence="6">The sequence shown here is derived from an EMBL/GenBank/DDBJ whole genome shotgun (WGS) entry which is preliminary data.</text>
</comment>
<dbReference type="InterPro" id="IPR019775">
    <property type="entry name" value="WD40_repeat_CS"/>
</dbReference>
<dbReference type="EMBL" id="AZBU02000004">
    <property type="protein sequence ID" value="TKR82911.1"/>
    <property type="molecule type" value="Genomic_DNA"/>
</dbReference>
<dbReference type="STRING" id="34508.A0A4U5NJL2"/>
<dbReference type="AlphaFoldDB" id="A0A4U5NJL2"/>
<dbReference type="OrthoDB" id="340259at2759"/>
<dbReference type="PROSITE" id="PS00678">
    <property type="entry name" value="WD_REPEATS_1"/>
    <property type="match status" value="1"/>
</dbReference>
<organism evidence="6 7">
    <name type="scientific">Steinernema carpocapsae</name>
    <name type="common">Entomopathogenic nematode</name>
    <dbReference type="NCBI Taxonomy" id="34508"/>
    <lineage>
        <taxon>Eukaryota</taxon>
        <taxon>Metazoa</taxon>
        <taxon>Ecdysozoa</taxon>
        <taxon>Nematoda</taxon>
        <taxon>Chromadorea</taxon>
        <taxon>Rhabditida</taxon>
        <taxon>Tylenchina</taxon>
        <taxon>Panagrolaimomorpha</taxon>
        <taxon>Strongyloidoidea</taxon>
        <taxon>Steinernematidae</taxon>
        <taxon>Steinernema</taxon>
    </lineage>
</organism>
<dbReference type="InterPro" id="IPR001680">
    <property type="entry name" value="WD40_rpt"/>
</dbReference>
<evidence type="ECO:0000256" key="2">
    <source>
        <dbReference type="ARBA" id="ARBA00022737"/>
    </source>
</evidence>
<dbReference type="GO" id="GO:0000445">
    <property type="term" value="C:THO complex part of transcription export complex"/>
    <property type="evidence" value="ECO:0007669"/>
    <property type="project" value="TreeGrafter"/>
</dbReference>
<evidence type="ECO:0000313" key="7">
    <source>
        <dbReference type="Proteomes" id="UP000298663"/>
    </source>
</evidence>
<dbReference type="Pfam" id="PF00400">
    <property type="entry name" value="WD40"/>
    <property type="match status" value="2"/>
</dbReference>
<gene>
    <name evidence="6" type="ORF">L596_016582</name>
</gene>
<name>A0A4U5NJL2_STECR</name>
<feature type="repeat" description="WD" evidence="4">
    <location>
        <begin position="127"/>
        <end position="170"/>
    </location>
</feature>
<sequence length="469" mass="52078">MTIDDRGSSRTSLRPSSPLPRRSRSGSRAPEASTSAPKEAKGDDSSRPTVVEQDICPKRSLADFQACVSHFKGHCKSRPADLSVSSSDCVAFNCDGTYVACADRGSHAVHAGPIDKTSYKVKQTFLGHGHDDNPVSMQFHPKNPNLMLTAGQSDKTVRVWDLRGANSHTRVQVKELGKITKAQWSPDARYVLVADDSDSMALLDGRNFFSQAMAPSKDGCNDFCFHPSGKFFFMASCNGRVDIYSFPGLKHVKTIPAHTSQAHCNSIAITSDGSTMAVGATDSICSIWDLDKLMCMRNIGRMDWPVKSLAFSYCDQLLAVGTEDHFIDIAYQKTAERVGGHNSRRMLHVGLASQGLSPRLRVQLIRVKRSRMSGEAVRLHEVRKIVDFVVRIKLFVFMCVQREGDSIKQKQLKLTDLFRHRLIRDTCCFRVQFTTLKSTLTMTCPDKSISGVWSYQVICRRLTQRGGSV</sequence>
<evidence type="ECO:0000313" key="6">
    <source>
        <dbReference type="EMBL" id="TKR82911.1"/>
    </source>
</evidence>
<proteinExistence type="inferred from homology"/>
<dbReference type="PANTHER" id="PTHR22839:SF0">
    <property type="entry name" value="THO COMPLEX SUBUNIT 3"/>
    <property type="match status" value="1"/>
</dbReference>
<evidence type="ECO:0000256" key="4">
    <source>
        <dbReference type="PROSITE-ProRule" id="PRU00221"/>
    </source>
</evidence>
<dbReference type="SMART" id="SM00320">
    <property type="entry name" value="WD40"/>
    <property type="match status" value="5"/>
</dbReference>
<dbReference type="GO" id="GO:0006406">
    <property type="term" value="P:mRNA export from nucleus"/>
    <property type="evidence" value="ECO:0007669"/>
    <property type="project" value="InterPro"/>
</dbReference>
<dbReference type="InterPro" id="IPR015943">
    <property type="entry name" value="WD40/YVTN_repeat-like_dom_sf"/>
</dbReference>
<evidence type="ECO:0000256" key="3">
    <source>
        <dbReference type="ARBA" id="ARBA00046343"/>
    </source>
</evidence>
<dbReference type="InterPro" id="IPR036322">
    <property type="entry name" value="WD40_repeat_dom_sf"/>
</dbReference>
<evidence type="ECO:0000256" key="5">
    <source>
        <dbReference type="SAM" id="MobiDB-lite"/>
    </source>
</evidence>
<accession>A0A4U5NJL2</accession>
<keyword evidence="2" id="KW-0677">Repeat</keyword>
<dbReference type="PROSITE" id="PS50294">
    <property type="entry name" value="WD_REPEATS_REGION"/>
    <property type="match status" value="1"/>
</dbReference>
<dbReference type="PANTHER" id="PTHR22839">
    <property type="entry name" value="THO COMPLEX SUBUNIT 3 THO3"/>
    <property type="match status" value="1"/>
</dbReference>
<dbReference type="Gene3D" id="2.130.10.10">
    <property type="entry name" value="YVTN repeat-like/Quinoprotein amine dehydrogenase"/>
    <property type="match status" value="2"/>
</dbReference>
<keyword evidence="1 4" id="KW-0853">WD repeat</keyword>
<dbReference type="Proteomes" id="UP000298663">
    <property type="component" value="Unassembled WGS sequence"/>
</dbReference>
<reference evidence="6 7" key="1">
    <citation type="journal article" date="2015" name="Genome Biol.">
        <title>Comparative genomics of Steinernema reveals deeply conserved gene regulatory networks.</title>
        <authorList>
            <person name="Dillman A.R."/>
            <person name="Macchietto M."/>
            <person name="Porter C.F."/>
            <person name="Rogers A."/>
            <person name="Williams B."/>
            <person name="Antoshechkin I."/>
            <person name="Lee M.M."/>
            <person name="Goodwin Z."/>
            <person name="Lu X."/>
            <person name="Lewis E.E."/>
            <person name="Goodrich-Blair H."/>
            <person name="Stock S.P."/>
            <person name="Adams B.J."/>
            <person name="Sternberg P.W."/>
            <person name="Mortazavi A."/>
        </authorList>
    </citation>
    <scope>NUCLEOTIDE SEQUENCE [LARGE SCALE GENOMIC DNA]</scope>
    <source>
        <strain evidence="6 7">ALL</strain>
    </source>
</reference>
<comment type="similarity">
    <text evidence="3">Belongs to the THOC3 family.</text>
</comment>
<keyword evidence="7" id="KW-1185">Reference proteome</keyword>
<dbReference type="PROSITE" id="PS50082">
    <property type="entry name" value="WD_REPEATS_2"/>
    <property type="match status" value="1"/>
</dbReference>
<dbReference type="SUPFAM" id="SSF50978">
    <property type="entry name" value="WD40 repeat-like"/>
    <property type="match status" value="1"/>
</dbReference>
<evidence type="ECO:0000256" key="1">
    <source>
        <dbReference type="ARBA" id="ARBA00022574"/>
    </source>
</evidence>
<dbReference type="InterPro" id="IPR040132">
    <property type="entry name" value="Tex1/THOC3"/>
</dbReference>
<feature type="region of interest" description="Disordered" evidence="5">
    <location>
        <begin position="1"/>
        <end position="51"/>
    </location>
</feature>